<proteinExistence type="predicted"/>
<evidence type="ECO:0000313" key="2">
    <source>
        <dbReference type="Proteomes" id="UP000007735"/>
    </source>
</evidence>
<evidence type="ECO:0000313" key="1">
    <source>
        <dbReference type="EMBL" id="CCE95408.1"/>
    </source>
</evidence>
<gene>
    <name evidence="1" type="ordered locus">SFHH103_00909</name>
</gene>
<reference evidence="1 2" key="1">
    <citation type="journal article" date="2012" name="J. Bacteriol.">
        <title>Genome sequence of the soybean symbiont Sinorhizobium fredii HH103.</title>
        <authorList>
            <person name="Weidner S."/>
            <person name="Becker A."/>
            <person name="Bonilla I."/>
            <person name="Jaenicke S."/>
            <person name="Lloret J."/>
            <person name="Margaret I."/>
            <person name="Puhler A."/>
            <person name="Ruiz-Sainz J.E."/>
            <person name="Schneiker-Bekel S."/>
            <person name="Szczepanowski R."/>
            <person name="Vinardell J.M."/>
            <person name="Zehner S."/>
            <person name="Gottfert M."/>
        </authorList>
    </citation>
    <scope>NUCLEOTIDE SEQUENCE [LARGE SCALE GENOMIC DNA]</scope>
    <source>
        <strain evidence="1 2">HH103</strain>
    </source>
</reference>
<dbReference type="KEGG" id="sfh:SFHH103_00909"/>
<sequence length="65" mass="7319">MFSMDRSKRNRWRDAALDVVMSQSPGLGEMSFLLDALQEDAGRPACGDGRSVVFHDRIPPLRSRL</sequence>
<accession>G9A3V2</accession>
<organism evidence="1 2">
    <name type="scientific">Sinorhizobium fredii (strain HH103)</name>
    <dbReference type="NCBI Taxonomy" id="1117943"/>
    <lineage>
        <taxon>Bacteria</taxon>
        <taxon>Pseudomonadati</taxon>
        <taxon>Pseudomonadota</taxon>
        <taxon>Alphaproteobacteria</taxon>
        <taxon>Hyphomicrobiales</taxon>
        <taxon>Rhizobiaceae</taxon>
        <taxon>Sinorhizobium/Ensifer group</taxon>
        <taxon>Sinorhizobium</taxon>
    </lineage>
</organism>
<dbReference type="HOGENOM" id="CLU_2846776_0_0_5"/>
<protein>
    <submittedName>
        <fullName evidence="1">Uncharacterized protein</fullName>
    </submittedName>
</protein>
<dbReference type="EMBL" id="HE616890">
    <property type="protein sequence ID" value="CCE95408.1"/>
    <property type="molecule type" value="Genomic_DNA"/>
</dbReference>
<dbReference type="AlphaFoldDB" id="G9A3V2"/>
<name>G9A3V2_SINF1</name>
<dbReference type="Proteomes" id="UP000007735">
    <property type="component" value="Chromosome"/>
</dbReference>
<dbReference type="STRING" id="1117943.SFHH103_00909"/>
<dbReference type="PATRIC" id="fig|380.5.peg.970"/>